<dbReference type="InterPro" id="IPR010119">
    <property type="entry name" value="Gluconeogen_factor"/>
</dbReference>
<organism evidence="2 3">
    <name type="scientific">Cyanidium caldarium</name>
    <name type="common">Red alga</name>
    <dbReference type="NCBI Taxonomy" id="2771"/>
    <lineage>
        <taxon>Eukaryota</taxon>
        <taxon>Rhodophyta</taxon>
        <taxon>Bangiophyceae</taxon>
        <taxon>Cyanidiales</taxon>
        <taxon>Cyanidiaceae</taxon>
        <taxon>Cyanidium</taxon>
    </lineage>
</organism>
<keyword evidence="1" id="KW-0963">Cytoplasm</keyword>
<dbReference type="PANTHER" id="PTHR30135:SF3">
    <property type="entry name" value="GLUCONEOGENESIS FACTOR-RELATED"/>
    <property type="match status" value="1"/>
</dbReference>
<sequence>MGCARHSTTWRRPPALFLSAPVGRSWGGRTTRASHEYDGSPSHNPLCTVRRACPPLAFTLSSSPTRARTQLASLRLRVQPSQDTSPRVVLLGGGTGLHCVLQGLRRISETVQPLDITAVVSTADDGGSTGRLRDELGIPAVGDLRRALLGLSPAAEALAGANGTTDASHGQREAWRHRRLQELFRHRLRDAPLRGEQQHQTVGVGGHAMGNLLLAALADMHDGDLDAAVDDAGALLGVDTSRHRVYPVSADDLVLVARKEVHSAWRTLEGESSFAQSSGRIRHLACVRGGRGRPSGDARIAPRATPRVLEAVERADMIVLGPGSLYTSIGANLVLEDVRRALWRWQAAGGDDNTTRRRQRRLVYVGNLCTERGETDGMDLMGHVEALHSMLAGLDLNRSCSAGKGAVAAFWRLTVVADHAQVVDGELPDAAEWVTTSRSDLRDCTQPHDRPIRVEWVLGSVVDAPVSTPPARSCAHHPHRLASLLYSLLPSPAALAADRA</sequence>
<protein>
    <recommendedName>
        <fullName evidence="4">Gluconeogenesis factor</fullName>
    </recommendedName>
</protein>
<gene>
    <name evidence="2" type="ORF">CDCA_CDCA02G0663</name>
</gene>
<keyword evidence="3" id="KW-1185">Reference proteome</keyword>
<dbReference type="EMBL" id="JANCYW010000002">
    <property type="protein sequence ID" value="KAK4534638.1"/>
    <property type="molecule type" value="Genomic_DNA"/>
</dbReference>
<dbReference type="AlphaFoldDB" id="A0AAV9IRH6"/>
<dbReference type="GO" id="GO:0043743">
    <property type="term" value="F:LPPG:FO 2-phospho-L-lactate transferase activity"/>
    <property type="evidence" value="ECO:0007669"/>
    <property type="project" value="InterPro"/>
</dbReference>
<evidence type="ECO:0000256" key="1">
    <source>
        <dbReference type="ARBA" id="ARBA00022490"/>
    </source>
</evidence>
<dbReference type="Proteomes" id="UP001301350">
    <property type="component" value="Unassembled WGS sequence"/>
</dbReference>
<name>A0AAV9IRH6_CYACA</name>
<accession>A0AAV9IRH6</accession>
<dbReference type="Pfam" id="PF01933">
    <property type="entry name" value="CofD"/>
    <property type="match status" value="1"/>
</dbReference>
<dbReference type="SUPFAM" id="SSF142338">
    <property type="entry name" value="CofD-like"/>
    <property type="match status" value="1"/>
</dbReference>
<dbReference type="CDD" id="cd07187">
    <property type="entry name" value="YvcK_like"/>
    <property type="match status" value="1"/>
</dbReference>
<reference evidence="2 3" key="1">
    <citation type="submission" date="2022-07" db="EMBL/GenBank/DDBJ databases">
        <title>Genome-wide signatures of adaptation to extreme environments.</title>
        <authorList>
            <person name="Cho C.H."/>
            <person name="Yoon H.S."/>
        </authorList>
    </citation>
    <scope>NUCLEOTIDE SEQUENCE [LARGE SCALE GENOMIC DNA]</scope>
    <source>
        <strain evidence="2 3">DBV 063 E5</strain>
    </source>
</reference>
<dbReference type="PANTHER" id="PTHR30135">
    <property type="entry name" value="UNCHARACTERIZED PROTEIN YVCK-RELATED"/>
    <property type="match status" value="1"/>
</dbReference>
<evidence type="ECO:0008006" key="4">
    <source>
        <dbReference type="Google" id="ProtNLM"/>
    </source>
</evidence>
<evidence type="ECO:0000313" key="2">
    <source>
        <dbReference type="EMBL" id="KAK4534638.1"/>
    </source>
</evidence>
<dbReference type="Gene3D" id="3.40.50.10680">
    <property type="entry name" value="CofD-like domains"/>
    <property type="match status" value="1"/>
</dbReference>
<dbReference type="InterPro" id="IPR002882">
    <property type="entry name" value="CofD"/>
</dbReference>
<dbReference type="InterPro" id="IPR038136">
    <property type="entry name" value="CofD-like_dom_sf"/>
</dbReference>
<proteinExistence type="predicted"/>
<evidence type="ECO:0000313" key="3">
    <source>
        <dbReference type="Proteomes" id="UP001301350"/>
    </source>
</evidence>
<comment type="caution">
    <text evidence="2">The sequence shown here is derived from an EMBL/GenBank/DDBJ whole genome shotgun (WGS) entry which is preliminary data.</text>
</comment>